<dbReference type="RefSeq" id="WP_038016168.1">
    <property type="nucleotide sequence ID" value="NZ_JPKR02000005.1"/>
</dbReference>
<name>A0A095TR53_9GAMM</name>
<dbReference type="InterPro" id="IPR023064">
    <property type="entry name" value="D-ribose_pyranase"/>
</dbReference>
<dbReference type="eggNOG" id="COG1869">
    <property type="taxonomic scope" value="Bacteria"/>
</dbReference>
<feature type="binding site" evidence="6">
    <location>
        <begin position="128"/>
        <end position="130"/>
    </location>
    <ligand>
        <name>substrate</name>
    </ligand>
</feature>
<dbReference type="Gene3D" id="3.40.1650.10">
    <property type="entry name" value="RbsD-like domain"/>
    <property type="match status" value="1"/>
</dbReference>
<sequence>MKKGSLLNSDISSVISRLGHTDSLTISDAGLPVPQGPRRIDLALTAGIPGFLQVVKTVTDELQVESVVLAEEILQHNPHLHSDLLALLKSLQLQQGNTIDISYVSHQQFKEKTRCSQAVVRSGECSPYANIILNAGVTF</sequence>
<dbReference type="GO" id="GO:0062193">
    <property type="term" value="F:D-ribose pyranase activity"/>
    <property type="evidence" value="ECO:0007669"/>
    <property type="project" value="UniProtKB-EC"/>
</dbReference>
<dbReference type="GO" id="GO:0048029">
    <property type="term" value="F:monosaccharide binding"/>
    <property type="evidence" value="ECO:0007669"/>
    <property type="project" value="InterPro"/>
</dbReference>
<dbReference type="EC" id="5.4.99.62" evidence="2 6"/>
<evidence type="ECO:0000256" key="4">
    <source>
        <dbReference type="ARBA" id="ARBA00023235"/>
    </source>
</evidence>
<comment type="function">
    <text evidence="6">Catalyzes the interconversion of beta-pyran and beta-furan forms of D-ribose.</text>
</comment>
<comment type="catalytic activity">
    <reaction evidence="1 6">
        <text>beta-D-ribopyranose = beta-D-ribofuranose</text>
        <dbReference type="Rhea" id="RHEA:25432"/>
        <dbReference type="ChEBI" id="CHEBI:27476"/>
        <dbReference type="ChEBI" id="CHEBI:47002"/>
        <dbReference type="EC" id="5.4.99.62"/>
    </reaction>
</comment>
<keyword evidence="5 6" id="KW-0119">Carbohydrate metabolism</keyword>
<dbReference type="InterPro" id="IPR007721">
    <property type="entry name" value="RbsD_FucU"/>
</dbReference>
<evidence type="ECO:0000256" key="5">
    <source>
        <dbReference type="ARBA" id="ARBA00023277"/>
    </source>
</evidence>
<comment type="caution">
    <text evidence="7">The sequence shown here is derived from an EMBL/GenBank/DDBJ whole genome shotgun (WGS) entry which is preliminary data.</text>
</comment>
<reference evidence="7" key="1">
    <citation type="submission" date="2014-12" db="EMBL/GenBank/DDBJ databases">
        <title>The draft genome of the Tatumella morbirosei type strain, LMG23360T isolated from pineapple rot.</title>
        <authorList>
            <person name="Smits T.H."/>
            <person name="Palmer M."/>
            <person name="Venter S.N."/>
            <person name="Duffy B."/>
            <person name="Steenkamp E.T."/>
            <person name="Chan W.Y."/>
            <person name="Coutinho T.A."/>
            <person name="Coetzee M.P."/>
            <person name="De Maayer P."/>
        </authorList>
    </citation>
    <scope>NUCLEOTIDE SEQUENCE [LARGE SCALE GENOMIC DNA]</scope>
    <source>
        <strain evidence="7">LMG 23360</strain>
    </source>
</reference>
<organism evidence="7 8">
    <name type="scientific">Tatumella morbirosei</name>
    <dbReference type="NCBI Taxonomy" id="642227"/>
    <lineage>
        <taxon>Bacteria</taxon>
        <taxon>Pseudomonadati</taxon>
        <taxon>Pseudomonadota</taxon>
        <taxon>Gammaproteobacteria</taxon>
        <taxon>Enterobacterales</taxon>
        <taxon>Erwiniaceae</taxon>
        <taxon>Tatumella</taxon>
    </lineage>
</organism>
<evidence type="ECO:0000313" key="7">
    <source>
        <dbReference type="EMBL" id="KGD79341.1"/>
    </source>
</evidence>
<gene>
    <name evidence="6" type="primary">rbsD</name>
    <name evidence="7" type="ORF">HA49_01780</name>
</gene>
<comment type="pathway">
    <text evidence="6">Carbohydrate metabolism; D-ribose degradation; D-ribose 5-phosphate from beta-D-ribopyranose: step 1/2.</text>
</comment>
<evidence type="ECO:0000256" key="6">
    <source>
        <dbReference type="HAMAP-Rule" id="MF_01661"/>
    </source>
</evidence>
<dbReference type="PANTHER" id="PTHR37831">
    <property type="entry name" value="D-RIBOSE PYRANASE"/>
    <property type="match status" value="1"/>
</dbReference>
<dbReference type="PANTHER" id="PTHR37831:SF1">
    <property type="entry name" value="D-RIBOSE PYRANASE"/>
    <property type="match status" value="1"/>
</dbReference>
<comment type="similarity">
    <text evidence="6">Belongs to the RbsD / FucU family. RbsD subfamily.</text>
</comment>
<dbReference type="GO" id="GO:0019303">
    <property type="term" value="P:D-ribose catabolic process"/>
    <property type="evidence" value="ECO:0007669"/>
    <property type="project" value="UniProtKB-UniRule"/>
</dbReference>
<feature type="binding site" evidence="6">
    <location>
        <position position="28"/>
    </location>
    <ligand>
        <name>substrate</name>
    </ligand>
</feature>
<keyword evidence="3 6" id="KW-0963">Cytoplasm</keyword>
<dbReference type="HAMAP" id="MF_01661">
    <property type="entry name" value="D_rib_pyranase"/>
    <property type="match status" value="1"/>
</dbReference>
<dbReference type="OrthoDB" id="9805009at2"/>
<keyword evidence="4 6" id="KW-0413">Isomerase</keyword>
<dbReference type="Proteomes" id="UP000029577">
    <property type="component" value="Unassembled WGS sequence"/>
</dbReference>
<keyword evidence="8" id="KW-1185">Reference proteome</keyword>
<comment type="subcellular location">
    <subcellularLocation>
        <location evidence="6">Cytoplasm</location>
    </subcellularLocation>
</comment>
<feature type="binding site" evidence="6">
    <location>
        <position position="106"/>
    </location>
    <ligand>
        <name>substrate</name>
    </ligand>
</feature>
<protein>
    <recommendedName>
        <fullName evidence="2 6">D-ribose pyranase</fullName>
        <ecNumber evidence="2 6">5.4.99.62</ecNumber>
    </recommendedName>
</protein>
<dbReference type="EMBL" id="JPKR02000005">
    <property type="protein sequence ID" value="KGD79341.1"/>
    <property type="molecule type" value="Genomic_DNA"/>
</dbReference>
<dbReference type="SUPFAM" id="SSF102546">
    <property type="entry name" value="RbsD-like"/>
    <property type="match status" value="1"/>
</dbReference>
<dbReference type="GO" id="GO:0016872">
    <property type="term" value="F:intramolecular lyase activity"/>
    <property type="evidence" value="ECO:0007669"/>
    <property type="project" value="UniProtKB-UniRule"/>
</dbReference>
<evidence type="ECO:0000256" key="3">
    <source>
        <dbReference type="ARBA" id="ARBA00022490"/>
    </source>
</evidence>
<feature type="active site" description="Proton donor" evidence="6">
    <location>
        <position position="20"/>
    </location>
</feature>
<accession>A0A095TR53</accession>
<dbReference type="STRING" id="642227.HA49_01780"/>
<evidence type="ECO:0000256" key="2">
    <source>
        <dbReference type="ARBA" id="ARBA00012862"/>
    </source>
</evidence>
<dbReference type="UniPathway" id="UPA00916">
    <property type="reaction ID" value="UER00888"/>
</dbReference>
<evidence type="ECO:0000256" key="1">
    <source>
        <dbReference type="ARBA" id="ARBA00000223"/>
    </source>
</evidence>
<dbReference type="InterPro" id="IPR023750">
    <property type="entry name" value="RbsD-like_sf"/>
</dbReference>
<comment type="subunit">
    <text evidence="6">Homodecamer.</text>
</comment>
<dbReference type="AlphaFoldDB" id="A0A095TR53"/>
<evidence type="ECO:0000313" key="8">
    <source>
        <dbReference type="Proteomes" id="UP000029577"/>
    </source>
</evidence>
<dbReference type="Pfam" id="PF05025">
    <property type="entry name" value="RbsD_FucU"/>
    <property type="match status" value="1"/>
</dbReference>
<proteinExistence type="inferred from homology"/>
<dbReference type="NCBIfam" id="NF008761">
    <property type="entry name" value="PRK11797.1"/>
    <property type="match status" value="1"/>
</dbReference>
<dbReference type="GO" id="GO:0005829">
    <property type="term" value="C:cytosol"/>
    <property type="evidence" value="ECO:0007669"/>
    <property type="project" value="TreeGrafter"/>
</dbReference>